<organism evidence="1 2">
    <name type="scientific">Hydnum rufescens UP504</name>
    <dbReference type="NCBI Taxonomy" id="1448309"/>
    <lineage>
        <taxon>Eukaryota</taxon>
        <taxon>Fungi</taxon>
        <taxon>Dikarya</taxon>
        <taxon>Basidiomycota</taxon>
        <taxon>Agaricomycotina</taxon>
        <taxon>Agaricomycetes</taxon>
        <taxon>Cantharellales</taxon>
        <taxon>Hydnaceae</taxon>
        <taxon>Hydnum</taxon>
    </lineage>
</organism>
<dbReference type="Proteomes" id="UP000886523">
    <property type="component" value="Unassembled WGS sequence"/>
</dbReference>
<comment type="caution">
    <text evidence="1">The sequence shown here is derived from an EMBL/GenBank/DDBJ whole genome shotgun (WGS) entry which is preliminary data.</text>
</comment>
<reference evidence="1" key="1">
    <citation type="journal article" date="2020" name="Nat. Commun.">
        <title>Large-scale genome sequencing of mycorrhizal fungi provides insights into the early evolution of symbiotic traits.</title>
        <authorList>
            <person name="Miyauchi S."/>
            <person name="Kiss E."/>
            <person name="Kuo A."/>
            <person name="Drula E."/>
            <person name="Kohler A."/>
            <person name="Sanchez-Garcia M."/>
            <person name="Morin E."/>
            <person name="Andreopoulos B."/>
            <person name="Barry K.W."/>
            <person name="Bonito G."/>
            <person name="Buee M."/>
            <person name="Carver A."/>
            <person name="Chen C."/>
            <person name="Cichocki N."/>
            <person name="Clum A."/>
            <person name="Culley D."/>
            <person name="Crous P.W."/>
            <person name="Fauchery L."/>
            <person name="Girlanda M."/>
            <person name="Hayes R.D."/>
            <person name="Keri Z."/>
            <person name="LaButti K."/>
            <person name="Lipzen A."/>
            <person name="Lombard V."/>
            <person name="Magnuson J."/>
            <person name="Maillard F."/>
            <person name="Murat C."/>
            <person name="Nolan M."/>
            <person name="Ohm R.A."/>
            <person name="Pangilinan J."/>
            <person name="Pereira M.F."/>
            <person name="Perotto S."/>
            <person name="Peter M."/>
            <person name="Pfister S."/>
            <person name="Riley R."/>
            <person name="Sitrit Y."/>
            <person name="Stielow J.B."/>
            <person name="Szollosi G."/>
            <person name="Zifcakova L."/>
            <person name="Stursova M."/>
            <person name="Spatafora J.W."/>
            <person name="Tedersoo L."/>
            <person name="Vaario L.M."/>
            <person name="Yamada A."/>
            <person name="Yan M."/>
            <person name="Wang P."/>
            <person name="Xu J."/>
            <person name="Bruns T."/>
            <person name="Baldrian P."/>
            <person name="Vilgalys R."/>
            <person name="Dunand C."/>
            <person name="Henrissat B."/>
            <person name="Grigoriev I.V."/>
            <person name="Hibbett D."/>
            <person name="Nagy L.G."/>
            <person name="Martin F.M."/>
        </authorList>
    </citation>
    <scope>NUCLEOTIDE SEQUENCE</scope>
    <source>
        <strain evidence="1">UP504</strain>
    </source>
</reference>
<sequence>MWFKIFLPGEKLFGPPQMRDDLSAKHSVWSLYWKCHMLYAGCLSVHHDESISQYDRGQFAVQAWLESERIERMLDVHTCDIEKASLYFGRQVLFDTKNIASSQYSRCVPHPSIGDPHFHRDKAMTWLRHQANVMQQFLAILSRFTDLKENTLATRPYFTFWFHDQLYRYLDIWERDPTLHLALDLCIQLLPTVECIMSLFPSNYPRQKYEVVHLRLVNACIRAGIPPPPPPRYTIA</sequence>
<evidence type="ECO:0000313" key="2">
    <source>
        <dbReference type="Proteomes" id="UP000886523"/>
    </source>
</evidence>
<dbReference type="EMBL" id="MU128916">
    <property type="protein sequence ID" value="KAF9519601.1"/>
    <property type="molecule type" value="Genomic_DNA"/>
</dbReference>
<evidence type="ECO:0000313" key="1">
    <source>
        <dbReference type="EMBL" id="KAF9519601.1"/>
    </source>
</evidence>
<protein>
    <submittedName>
        <fullName evidence="1">Uncharacterized protein</fullName>
    </submittedName>
</protein>
<dbReference type="OrthoDB" id="2123952at2759"/>
<dbReference type="AlphaFoldDB" id="A0A9P6BB60"/>
<keyword evidence="2" id="KW-1185">Reference proteome</keyword>
<proteinExistence type="predicted"/>
<accession>A0A9P6BB60</accession>
<gene>
    <name evidence="1" type="ORF">BS47DRAFT_1070593</name>
</gene>
<name>A0A9P6BB60_9AGAM</name>